<feature type="compositionally biased region" description="Basic and acidic residues" evidence="1">
    <location>
        <begin position="457"/>
        <end position="478"/>
    </location>
</feature>
<proteinExistence type="predicted"/>
<gene>
    <name evidence="2" type="ORF">BJ508DRAFT_323310</name>
</gene>
<feature type="compositionally biased region" description="Basic residues" evidence="1">
    <location>
        <begin position="128"/>
        <end position="142"/>
    </location>
</feature>
<dbReference type="GO" id="GO:0006334">
    <property type="term" value="P:nucleosome assembly"/>
    <property type="evidence" value="ECO:0007669"/>
    <property type="project" value="TreeGrafter"/>
</dbReference>
<dbReference type="GO" id="GO:0005634">
    <property type="term" value="C:nucleus"/>
    <property type="evidence" value="ECO:0007669"/>
    <property type="project" value="TreeGrafter"/>
</dbReference>
<feature type="compositionally biased region" description="Polar residues" evidence="1">
    <location>
        <begin position="17"/>
        <end position="27"/>
    </location>
</feature>
<dbReference type="Proteomes" id="UP000275078">
    <property type="component" value="Unassembled WGS sequence"/>
</dbReference>
<feature type="compositionally biased region" description="Low complexity" evidence="1">
    <location>
        <begin position="384"/>
        <end position="396"/>
    </location>
</feature>
<protein>
    <submittedName>
        <fullName evidence="2">Uncharacterized protein</fullName>
    </submittedName>
</protein>
<dbReference type="GO" id="GO:0033186">
    <property type="term" value="C:CAF-1 complex"/>
    <property type="evidence" value="ECO:0007669"/>
    <property type="project" value="TreeGrafter"/>
</dbReference>
<dbReference type="OrthoDB" id="5402307at2759"/>
<organism evidence="2 3">
    <name type="scientific">Ascobolus immersus RN42</name>
    <dbReference type="NCBI Taxonomy" id="1160509"/>
    <lineage>
        <taxon>Eukaryota</taxon>
        <taxon>Fungi</taxon>
        <taxon>Dikarya</taxon>
        <taxon>Ascomycota</taxon>
        <taxon>Pezizomycotina</taxon>
        <taxon>Pezizomycetes</taxon>
        <taxon>Pezizales</taxon>
        <taxon>Ascobolaceae</taxon>
        <taxon>Ascobolus</taxon>
    </lineage>
</organism>
<feature type="region of interest" description="Disordered" evidence="1">
    <location>
        <begin position="1"/>
        <end position="31"/>
    </location>
</feature>
<dbReference type="EMBL" id="ML119657">
    <property type="protein sequence ID" value="RPA84749.1"/>
    <property type="molecule type" value="Genomic_DNA"/>
</dbReference>
<dbReference type="PANTHER" id="PTHR15272:SF0">
    <property type="entry name" value="CHROMATIN ASSEMBLY FACTOR 1 SUBUNIT A"/>
    <property type="match status" value="1"/>
</dbReference>
<evidence type="ECO:0000313" key="3">
    <source>
        <dbReference type="Proteomes" id="UP000275078"/>
    </source>
</evidence>
<dbReference type="AlphaFoldDB" id="A0A3N4IG05"/>
<feature type="compositionally biased region" description="Basic and acidic residues" evidence="1">
    <location>
        <begin position="485"/>
        <end position="497"/>
    </location>
</feature>
<feature type="compositionally biased region" description="Basic and acidic residues" evidence="1">
    <location>
        <begin position="102"/>
        <end position="127"/>
    </location>
</feature>
<feature type="region of interest" description="Disordered" evidence="1">
    <location>
        <begin position="56"/>
        <end position="144"/>
    </location>
</feature>
<dbReference type="STRING" id="1160509.A0A3N4IG05"/>
<feature type="compositionally biased region" description="Basic and acidic residues" evidence="1">
    <location>
        <begin position="408"/>
        <end position="441"/>
    </location>
</feature>
<feature type="compositionally biased region" description="Basic and acidic residues" evidence="1">
    <location>
        <begin position="1"/>
        <end position="13"/>
    </location>
</feature>
<feature type="compositionally biased region" description="Basic and acidic residues" evidence="1">
    <location>
        <begin position="516"/>
        <end position="527"/>
    </location>
</feature>
<evidence type="ECO:0000256" key="1">
    <source>
        <dbReference type="SAM" id="MobiDB-lite"/>
    </source>
</evidence>
<feature type="region of interest" description="Disordered" evidence="1">
    <location>
        <begin position="372"/>
        <end position="527"/>
    </location>
</feature>
<keyword evidence="3" id="KW-1185">Reference proteome</keyword>
<evidence type="ECO:0000313" key="2">
    <source>
        <dbReference type="EMBL" id="RPA84749.1"/>
    </source>
</evidence>
<dbReference type="PANTHER" id="PTHR15272">
    <property type="entry name" value="CHROMATIN ASSEMBLY FACTOR 1 SUBUNIT A CAF-1 SUBUNIT A"/>
    <property type="match status" value="1"/>
</dbReference>
<feature type="compositionally biased region" description="Basic and acidic residues" evidence="1">
    <location>
        <begin position="72"/>
        <end position="94"/>
    </location>
</feature>
<sequence length="527" mass="59445">MAKGPSTRDDPKAKGLSRSSSYKPSHSASRETVVIELEEVKTGKVISSTSLFSSLKKAQSNYKARKAQASAAKEREKREKEAAKFARIEKEARRAARREKRERRDKERAERLARGDTIEQIEADERERKRKKEEKKNLRKQRQAQGLYTASEYAESCISIDTDTTTTSEQEELERHQYIAGPNALRGPAGMQVARAPVCPLPPINYQFDEDTPLTRMLDNMMFWLDEVQAVHNNITMIVETLKGNPDNLIAFGMTLGDIAAYMAKASPVIAAAVKMHYPLIATLLASPHFGVIAAGAGVGACVLLGGYKLVQKIVGQPQNNGPVRIQGNSVPLQPYEVEEPYDEAAMERRQELEWARERELRDRELKAIQASAPRKAIEEGKSSSRSSSSGSSGSGKDLAVRERRRGSRDEREEKERKKEKEKEREKSKEREREKEKERERMARKHSGSSTGSGKGSDSKKSSSGHHKEPSKERKPTMDRSVSSRQEREKPKDDDPRPGNLQRSRTDGVLSSMHKFFTDKELQYEFD</sequence>
<reference evidence="2 3" key="1">
    <citation type="journal article" date="2018" name="Nat. Ecol. Evol.">
        <title>Pezizomycetes genomes reveal the molecular basis of ectomycorrhizal truffle lifestyle.</title>
        <authorList>
            <person name="Murat C."/>
            <person name="Payen T."/>
            <person name="Noel B."/>
            <person name="Kuo A."/>
            <person name="Morin E."/>
            <person name="Chen J."/>
            <person name="Kohler A."/>
            <person name="Krizsan K."/>
            <person name="Balestrini R."/>
            <person name="Da Silva C."/>
            <person name="Montanini B."/>
            <person name="Hainaut M."/>
            <person name="Levati E."/>
            <person name="Barry K.W."/>
            <person name="Belfiori B."/>
            <person name="Cichocki N."/>
            <person name="Clum A."/>
            <person name="Dockter R.B."/>
            <person name="Fauchery L."/>
            <person name="Guy J."/>
            <person name="Iotti M."/>
            <person name="Le Tacon F."/>
            <person name="Lindquist E.A."/>
            <person name="Lipzen A."/>
            <person name="Malagnac F."/>
            <person name="Mello A."/>
            <person name="Molinier V."/>
            <person name="Miyauchi S."/>
            <person name="Poulain J."/>
            <person name="Riccioni C."/>
            <person name="Rubini A."/>
            <person name="Sitrit Y."/>
            <person name="Splivallo R."/>
            <person name="Traeger S."/>
            <person name="Wang M."/>
            <person name="Zifcakova L."/>
            <person name="Wipf D."/>
            <person name="Zambonelli A."/>
            <person name="Paolocci F."/>
            <person name="Nowrousian M."/>
            <person name="Ottonello S."/>
            <person name="Baldrian P."/>
            <person name="Spatafora J.W."/>
            <person name="Henrissat B."/>
            <person name="Nagy L.G."/>
            <person name="Aury J.M."/>
            <person name="Wincker P."/>
            <person name="Grigoriev I.V."/>
            <person name="Bonfante P."/>
            <person name="Martin F.M."/>
        </authorList>
    </citation>
    <scope>NUCLEOTIDE SEQUENCE [LARGE SCALE GENOMIC DNA]</scope>
    <source>
        <strain evidence="2 3">RN42</strain>
    </source>
</reference>
<accession>A0A3N4IG05</accession>
<name>A0A3N4IG05_ASCIM</name>